<evidence type="ECO:0000256" key="10">
    <source>
        <dbReference type="ARBA" id="ARBA00040553"/>
    </source>
</evidence>
<evidence type="ECO:0000256" key="6">
    <source>
        <dbReference type="ARBA" id="ARBA00022753"/>
    </source>
</evidence>
<evidence type="ECO:0000256" key="12">
    <source>
        <dbReference type="SAM" id="MobiDB-lite"/>
    </source>
</evidence>
<dbReference type="Pfam" id="PF10601">
    <property type="entry name" value="zf-LITAF-like"/>
    <property type="match status" value="1"/>
</dbReference>
<dbReference type="GO" id="GO:0098574">
    <property type="term" value="C:cytoplasmic side of lysosomal membrane"/>
    <property type="evidence" value="ECO:0007669"/>
    <property type="project" value="TreeGrafter"/>
</dbReference>
<organism evidence="15 16">
    <name type="scientific">Marmota monax</name>
    <name type="common">Woodchuck</name>
    <dbReference type="NCBI Taxonomy" id="9995"/>
    <lineage>
        <taxon>Eukaryota</taxon>
        <taxon>Metazoa</taxon>
        <taxon>Chordata</taxon>
        <taxon>Craniata</taxon>
        <taxon>Vertebrata</taxon>
        <taxon>Euteleostomi</taxon>
        <taxon>Mammalia</taxon>
        <taxon>Eutheria</taxon>
        <taxon>Euarchontoglires</taxon>
        <taxon>Glires</taxon>
        <taxon>Rodentia</taxon>
        <taxon>Sciuromorpha</taxon>
        <taxon>Sciuridae</taxon>
        <taxon>Xerinae</taxon>
        <taxon>Marmotini</taxon>
        <taxon>Marmota</taxon>
    </lineage>
</organism>
<evidence type="ECO:0000256" key="11">
    <source>
        <dbReference type="ARBA" id="ARBA00041883"/>
    </source>
</evidence>
<feature type="region of interest" description="Disordered" evidence="12">
    <location>
        <begin position="59"/>
        <end position="81"/>
    </location>
</feature>
<evidence type="ECO:0000256" key="3">
    <source>
        <dbReference type="ARBA" id="ARBA00005975"/>
    </source>
</evidence>
<dbReference type="AlphaFoldDB" id="A0A5E4AY80"/>
<feature type="region of interest" description="Disordered" evidence="12">
    <location>
        <begin position="105"/>
        <end position="180"/>
    </location>
</feature>
<keyword evidence="5" id="KW-0479">Metal-binding</keyword>
<keyword evidence="8" id="KW-0472">Membrane</keyword>
<dbReference type="InterPro" id="IPR037519">
    <property type="entry name" value="LITAF_fam"/>
</dbReference>
<evidence type="ECO:0000256" key="1">
    <source>
        <dbReference type="ARBA" id="ARBA00004492"/>
    </source>
</evidence>
<evidence type="ECO:0000256" key="7">
    <source>
        <dbReference type="ARBA" id="ARBA00022833"/>
    </source>
</evidence>
<keyword evidence="9" id="KW-0458">Lysosome</keyword>
<dbReference type="GO" id="GO:0005634">
    <property type="term" value="C:nucleus"/>
    <property type="evidence" value="ECO:0007669"/>
    <property type="project" value="TreeGrafter"/>
</dbReference>
<keyword evidence="7" id="KW-0862">Zinc</keyword>
<feature type="compositionally biased region" description="Pro residues" evidence="12">
    <location>
        <begin position="1"/>
        <end position="12"/>
    </location>
</feature>
<proteinExistence type="inferred from homology"/>
<reference evidence="14" key="2">
    <citation type="submission" date="2020-08" db="EMBL/GenBank/DDBJ databases">
        <authorList>
            <person name="Shumante A."/>
            <person name="Zimin A.V."/>
            <person name="Puiu D."/>
            <person name="Salzberg S.L."/>
        </authorList>
    </citation>
    <scope>NUCLEOTIDE SEQUENCE</scope>
    <source>
        <strain evidence="14">WC2-LM</strain>
        <tissue evidence="14">Liver</tissue>
    </source>
</reference>
<evidence type="ECO:0000256" key="5">
    <source>
        <dbReference type="ARBA" id="ARBA00022723"/>
    </source>
</evidence>
<evidence type="ECO:0000313" key="15">
    <source>
        <dbReference type="EMBL" id="VTJ62135.1"/>
    </source>
</evidence>
<evidence type="ECO:0000259" key="13">
    <source>
        <dbReference type="PROSITE" id="PS51837"/>
    </source>
</evidence>
<sequence length="317" mass="33135">MSSPRSPAPPRCLPGAVGPASGLQVPQVPGRTGAVCAQSPRAEGLLRAPGRTRALLRVPPASGARCRSSPEPCPSWPATEDPLPFSEYQGFEPLVVISPSMDACPEAAKMSNEPPPPYPGGPTAPLLEEKSGAPPTPGRTSPAVMQPPPGMPLPPADIGPPPYEPPGHPIPQPGFVPPHMSADGTYMPPGFYPPPGPHPPMGYYPPGPYPPGPYPGPGGHTATVLVPSGAATTVTVLQGEIFEGAPVQTVCPHCQQAITTKISYEIGLMNFVLGFFCCFMGCDLGCCLIPCLINDFKDVTHTCPSCKAYIYTYKRLC</sequence>
<dbReference type="EMBL" id="WJEC01008160">
    <property type="protein sequence ID" value="KAF7463535.1"/>
    <property type="molecule type" value="Genomic_DNA"/>
</dbReference>
<reference evidence="15 16" key="1">
    <citation type="submission" date="2019-04" db="EMBL/GenBank/DDBJ databases">
        <authorList>
            <person name="Alioto T."/>
            <person name="Alioto T."/>
        </authorList>
    </citation>
    <scope>NUCLEOTIDE SEQUENCE [LARGE SCALE GENOMIC DNA]</scope>
</reference>
<dbReference type="GO" id="GO:0042771">
    <property type="term" value="P:intrinsic apoptotic signaling pathway in response to DNA damage by p53 class mediator"/>
    <property type="evidence" value="ECO:0007669"/>
    <property type="project" value="TreeGrafter"/>
</dbReference>
<accession>A0A5E4AY80</accession>
<feature type="domain" description="LITAF" evidence="13">
    <location>
        <begin position="231"/>
        <end position="315"/>
    </location>
</feature>
<name>A0A5E4AY80_MARMO</name>
<dbReference type="PROSITE" id="PS51837">
    <property type="entry name" value="LITAF"/>
    <property type="match status" value="1"/>
</dbReference>
<protein>
    <recommendedName>
        <fullName evidence="10">Cell death-inducing p53-target protein 1</fullName>
    </recommendedName>
    <alternativeName>
        <fullName evidence="11">LITAF-like protein</fullName>
    </alternativeName>
</protein>
<evidence type="ECO:0000256" key="8">
    <source>
        <dbReference type="ARBA" id="ARBA00023136"/>
    </source>
</evidence>
<feature type="compositionally biased region" description="Pro residues" evidence="12">
    <location>
        <begin position="113"/>
        <end position="122"/>
    </location>
</feature>
<dbReference type="Proteomes" id="UP000335636">
    <property type="component" value="Unassembled WGS sequence"/>
</dbReference>
<evidence type="ECO:0000256" key="9">
    <source>
        <dbReference type="ARBA" id="ARBA00023228"/>
    </source>
</evidence>
<dbReference type="InterPro" id="IPR006629">
    <property type="entry name" value="LITAF"/>
</dbReference>
<feature type="region of interest" description="Disordered" evidence="12">
    <location>
        <begin position="1"/>
        <end position="34"/>
    </location>
</feature>
<dbReference type="GO" id="GO:0008270">
    <property type="term" value="F:zinc ion binding"/>
    <property type="evidence" value="ECO:0007669"/>
    <property type="project" value="TreeGrafter"/>
</dbReference>
<keyword evidence="16" id="KW-1185">Reference proteome</keyword>
<dbReference type="PANTHER" id="PTHR23292">
    <property type="entry name" value="LIPOPOLYSACCHARIDE-INDUCED TUMOR NECROSIS FACTOR-ALPHA FACTOR"/>
    <property type="match status" value="1"/>
</dbReference>
<dbReference type="EMBL" id="CABDUW010000192">
    <property type="protein sequence ID" value="VTJ62135.1"/>
    <property type="molecule type" value="Genomic_DNA"/>
</dbReference>
<dbReference type="GO" id="GO:0098560">
    <property type="term" value="C:cytoplasmic side of late endosome membrane"/>
    <property type="evidence" value="ECO:0007669"/>
    <property type="project" value="TreeGrafter"/>
</dbReference>
<evidence type="ECO:0000256" key="2">
    <source>
        <dbReference type="ARBA" id="ARBA00004630"/>
    </source>
</evidence>
<comment type="similarity">
    <text evidence="3">Belongs to the CDIP1/LITAF family.</text>
</comment>
<dbReference type="Proteomes" id="UP000662637">
    <property type="component" value="Unassembled WGS sequence"/>
</dbReference>
<keyword evidence="6" id="KW-0967">Endosome</keyword>
<evidence type="ECO:0000313" key="16">
    <source>
        <dbReference type="Proteomes" id="UP000335636"/>
    </source>
</evidence>
<evidence type="ECO:0000256" key="4">
    <source>
        <dbReference type="ARBA" id="ARBA00022703"/>
    </source>
</evidence>
<feature type="compositionally biased region" description="Pro residues" evidence="12">
    <location>
        <begin position="145"/>
        <end position="176"/>
    </location>
</feature>
<keyword evidence="4" id="KW-0053">Apoptosis</keyword>
<dbReference type="SMART" id="SM00714">
    <property type="entry name" value="LITAF"/>
    <property type="match status" value="1"/>
</dbReference>
<evidence type="ECO:0000313" key="14">
    <source>
        <dbReference type="EMBL" id="KAF7463535.1"/>
    </source>
</evidence>
<gene>
    <name evidence="14" type="ORF">GHT09_009259</name>
    <name evidence="15" type="ORF">MONAX_5E013444</name>
</gene>
<comment type="subcellular location">
    <subcellularLocation>
        <location evidence="1">Late endosome membrane</location>
        <topology evidence="1">Peripheral membrane protein</topology>
        <orientation evidence="1">Cytoplasmic side</orientation>
    </subcellularLocation>
    <subcellularLocation>
        <location evidence="2">Lysosome membrane</location>
        <topology evidence="2">Peripheral membrane protein</topology>
        <orientation evidence="2">Cytoplasmic side</orientation>
    </subcellularLocation>
</comment>
<dbReference type="PANTHER" id="PTHR23292:SF7">
    <property type="entry name" value="CELL DEATH-INDUCING P53-TARGET PROTEIN 1"/>
    <property type="match status" value="1"/>
</dbReference>